<dbReference type="InterPro" id="IPR045358">
    <property type="entry name" value="Ty3_capsid"/>
</dbReference>
<keyword evidence="2" id="KW-0808">Transferase</keyword>
<evidence type="ECO:0000259" key="1">
    <source>
        <dbReference type="Pfam" id="PF19259"/>
    </source>
</evidence>
<keyword evidence="2" id="KW-0548">Nucleotidyltransferase</keyword>
<dbReference type="Pfam" id="PF19259">
    <property type="entry name" value="Ty3_capsid"/>
    <property type="match status" value="1"/>
</dbReference>
<organism evidence="2">
    <name type="scientific">Tanacetum cinerariifolium</name>
    <name type="common">Dalmatian daisy</name>
    <name type="synonym">Chrysanthemum cinerariifolium</name>
    <dbReference type="NCBI Taxonomy" id="118510"/>
    <lineage>
        <taxon>Eukaryota</taxon>
        <taxon>Viridiplantae</taxon>
        <taxon>Streptophyta</taxon>
        <taxon>Embryophyta</taxon>
        <taxon>Tracheophyta</taxon>
        <taxon>Spermatophyta</taxon>
        <taxon>Magnoliopsida</taxon>
        <taxon>eudicotyledons</taxon>
        <taxon>Gunneridae</taxon>
        <taxon>Pentapetalae</taxon>
        <taxon>asterids</taxon>
        <taxon>campanulids</taxon>
        <taxon>Asterales</taxon>
        <taxon>Asteraceae</taxon>
        <taxon>Asteroideae</taxon>
        <taxon>Anthemideae</taxon>
        <taxon>Anthemidinae</taxon>
        <taxon>Tanacetum</taxon>
    </lineage>
</organism>
<keyword evidence="2" id="KW-0695">RNA-directed DNA polymerase</keyword>
<reference evidence="2" key="1">
    <citation type="journal article" date="2019" name="Sci. Rep.">
        <title>Draft genome of Tanacetum cinerariifolium, the natural source of mosquito coil.</title>
        <authorList>
            <person name="Yamashiro T."/>
            <person name="Shiraishi A."/>
            <person name="Satake H."/>
            <person name="Nakayama K."/>
        </authorList>
    </citation>
    <scope>NUCLEOTIDE SEQUENCE</scope>
</reference>
<comment type="caution">
    <text evidence="2">The sequence shown here is derived from an EMBL/GenBank/DDBJ whole genome shotgun (WGS) entry which is preliminary data.</text>
</comment>
<dbReference type="EMBL" id="BKCJ010008602">
    <property type="protein sequence ID" value="GEU83038.1"/>
    <property type="molecule type" value="Genomic_DNA"/>
</dbReference>
<evidence type="ECO:0000313" key="2">
    <source>
        <dbReference type="EMBL" id="GEU83038.1"/>
    </source>
</evidence>
<sequence length="173" mass="19332">MPPKKTSTSKSPAMTQAAIKQLVVDSVATALETQAATMANADNANRNPKPREAPVARKCSYNEFMSCQPFNFKGLEGVIGLIYRFERIESVFSHSNCIEDCKKMEDEFYHLTMKGNDIRTYVRRFQELATLCPTMVSNFEKLLEAFIKGLPQSIEGNVTASKPQTLEEAINIA</sequence>
<feature type="domain" description="Ty3 transposon capsid-like protein" evidence="1">
    <location>
        <begin position="93"/>
        <end position="173"/>
    </location>
</feature>
<proteinExistence type="predicted"/>
<protein>
    <submittedName>
        <fullName evidence="2">Reverse transcriptase domain-containing protein</fullName>
    </submittedName>
</protein>
<gene>
    <name evidence="2" type="ORF">Tci_055016</name>
</gene>
<accession>A0A6L2N9Y8</accession>
<dbReference type="GO" id="GO:0003964">
    <property type="term" value="F:RNA-directed DNA polymerase activity"/>
    <property type="evidence" value="ECO:0007669"/>
    <property type="project" value="UniProtKB-KW"/>
</dbReference>
<name>A0A6L2N9Y8_TANCI</name>
<dbReference type="AlphaFoldDB" id="A0A6L2N9Y8"/>